<protein>
    <submittedName>
        <fullName evidence="1">Uncharacterized protein</fullName>
    </submittedName>
</protein>
<proteinExistence type="predicted"/>
<evidence type="ECO:0000313" key="2">
    <source>
        <dbReference type="Proteomes" id="UP001432027"/>
    </source>
</evidence>
<dbReference type="Proteomes" id="UP001432027">
    <property type="component" value="Unassembled WGS sequence"/>
</dbReference>
<feature type="non-terminal residue" evidence="1">
    <location>
        <position position="1"/>
    </location>
</feature>
<organism evidence="1 2">
    <name type="scientific">Pristionchus entomophagus</name>
    <dbReference type="NCBI Taxonomy" id="358040"/>
    <lineage>
        <taxon>Eukaryota</taxon>
        <taxon>Metazoa</taxon>
        <taxon>Ecdysozoa</taxon>
        <taxon>Nematoda</taxon>
        <taxon>Chromadorea</taxon>
        <taxon>Rhabditida</taxon>
        <taxon>Rhabditina</taxon>
        <taxon>Diplogasteromorpha</taxon>
        <taxon>Diplogasteroidea</taxon>
        <taxon>Neodiplogasteridae</taxon>
        <taxon>Pristionchus</taxon>
    </lineage>
</organism>
<keyword evidence="2" id="KW-1185">Reference proteome</keyword>
<gene>
    <name evidence="1" type="ORF">PENTCL1PPCAC_12906</name>
</gene>
<dbReference type="AlphaFoldDB" id="A0AAV5T575"/>
<evidence type="ECO:0000313" key="1">
    <source>
        <dbReference type="EMBL" id="GMS90731.1"/>
    </source>
</evidence>
<reference evidence="1" key="1">
    <citation type="submission" date="2023-10" db="EMBL/GenBank/DDBJ databases">
        <title>Genome assembly of Pristionchus species.</title>
        <authorList>
            <person name="Yoshida K."/>
            <person name="Sommer R.J."/>
        </authorList>
    </citation>
    <scope>NUCLEOTIDE SEQUENCE</scope>
    <source>
        <strain evidence="1">RS0144</strain>
    </source>
</reference>
<sequence length="109" mass="12551">FIYSGLNYVEGATNYFFGVQSDQWATIILQMFSRNLGKLIIDNGYAFLSNTGCEQLRQSLPKQGKKVLFHVNTQLNEPDLDYTEHDYRISVRNTSMSIKHISRADELIL</sequence>
<name>A0AAV5T575_9BILA</name>
<accession>A0AAV5T575</accession>
<comment type="caution">
    <text evidence="1">The sequence shown here is derived from an EMBL/GenBank/DDBJ whole genome shotgun (WGS) entry which is preliminary data.</text>
</comment>
<dbReference type="EMBL" id="BTSX01000003">
    <property type="protein sequence ID" value="GMS90731.1"/>
    <property type="molecule type" value="Genomic_DNA"/>
</dbReference>